<evidence type="ECO:0000313" key="2">
    <source>
        <dbReference type="Proteomes" id="UP001055072"/>
    </source>
</evidence>
<gene>
    <name evidence="1" type="ORF">BDY19DRAFT_983255</name>
</gene>
<accession>A0ACB8UG36</accession>
<keyword evidence="1" id="KW-0436">Ligase</keyword>
<reference evidence="1" key="1">
    <citation type="journal article" date="2021" name="Environ. Microbiol.">
        <title>Gene family expansions and transcriptome signatures uncover fungal adaptations to wood decay.</title>
        <authorList>
            <person name="Hage H."/>
            <person name="Miyauchi S."/>
            <person name="Viragh M."/>
            <person name="Drula E."/>
            <person name="Min B."/>
            <person name="Chaduli D."/>
            <person name="Navarro D."/>
            <person name="Favel A."/>
            <person name="Norest M."/>
            <person name="Lesage-Meessen L."/>
            <person name="Balint B."/>
            <person name="Merenyi Z."/>
            <person name="de Eugenio L."/>
            <person name="Morin E."/>
            <person name="Martinez A.T."/>
            <person name="Baldrian P."/>
            <person name="Stursova M."/>
            <person name="Martinez M.J."/>
            <person name="Novotny C."/>
            <person name="Magnuson J.K."/>
            <person name="Spatafora J.W."/>
            <person name="Maurice S."/>
            <person name="Pangilinan J."/>
            <person name="Andreopoulos W."/>
            <person name="LaButti K."/>
            <person name="Hundley H."/>
            <person name="Na H."/>
            <person name="Kuo A."/>
            <person name="Barry K."/>
            <person name="Lipzen A."/>
            <person name="Henrissat B."/>
            <person name="Riley R."/>
            <person name="Ahrendt S."/>
            <person name="Nagy L.G."/>
            <person name="Grigoriev I.V."/>
            <person name="Martin F."/>
            <person name="Rosso M.N."/>
        </authorList>
    </citation>
    <scope>NUCLEOTIDE SEQUENCE</scope>
    <source>
        <strain evidence="1">CBS 384.51</strain>
    </source>
</reference>
<proteinExistence type="predicted"/>
<organism evidence="1 2">
    <name type="scientific">Irpex rosettiformis</name>
    <dbReference type="NCBI Taxonomy" id="378272"/>
    <lineage>
        <taxon>Eukaryota</taxon>
        <taxon>Fungi</taxon>
        <taxon>Dikarya</taxon>
        <taxon>Basidiomycota</taxon>
        <taxon>Agaricomycotina</taxon>
        <taxon>Agaricomycetes</taxon>
        <taxon>Polyporales</taxon>
        <taxon>Irpicaceae</taxon>
        <taxon>Irpex</taxon>
    </lineage>
</organism>
<protein>
    <submittedName>
        <fullName evidence="1">Mur ligase</fullName>
    </submittedName>
</protein>
<comment type="caution">
    <text evidence="1">The sequence shown here is derived from an EMBL/GenBank/DDBJ whole genome shotgun (WGS) entry which is preliminary data.</text>
</comment>
<evidence type="ECO:0000313" key="1">
    <source>
        <dbReference type="EMBL" id="KAI0092635.1"/>
    </source>
</evidence>
<dbReference type="EMBL" id="MU274903">
    <property type="protein sequence ID" value="KAI0092635.1"/>
    <property type="molecule type" value="Genomic_DNA"/>
</dbReference>
<dbReference type="Proteomes" id="UP001055072">
    <property type="component" value="Unassembled WGS sequence"/>
</dbReference>
<sequence length="501" mass="55554">MSTRTYSDAVEHLNSLQSNAATIEAARATGGRLSKSAIPEMLEYLDRIGYKPDDLNRLNVIHVTGTKGKGSTCAFVDSILEEVRPDWKVGLYTSPHLVAVRERIRINGTPISEEDFAKFFFEVWDRLEANETRADPETLPKPAYFRFLTLVAWHAFLTLKVDATILEVGVGGTYDSTNIVPKPVVTGVTALGLDHIGLLGNTLEQIAWQKGGIYKPGVPALTVPQPTSGLEVLRQRAAELKSSEFYVTPEVEGLRDLKLGLPGQHQYQNANLAIHLARRFLKDRANIEPDSSLSPIYVEALRKAKWPGRCQTVSDPKFPKQTWFLDGAHTLESLDCCMEWFVDPSTSLRIKESSRPRRILIFNCTSGRSGTSFLGAMFERLALRLRLHKRDESPQQFFDHVIFCANVTYASGNFKGDLASKTLTDVEVTQLKTQHELANAWRGIVPTFPDEFIHVLPSIEHAINVAREQGTGDRPIDVLVAGSLHLVGGVIEVAGLSEVAL</sequence>
<name>A0ACB8UG36_9APHY</name>
<keyword evidence="2" id="KW-1185">Reference proteome</keyword>